<dbReference type="Pfam" id="PF09495">
    <property type="entry name" value="DUF2462"/>
    <property type="match status" value="1"/>
</dbReference>
<dbReference type="AlphaFoldDB" id="A0A1U7LSL9"/>
<evidence type="ECO:0000256" key="1">
    <source>
        <dbReference type="SAM" id="MobiDB-lite"/>
    </source>
</evidence>
<dbReference type="Proteomes" id="UP000186594">
    <property type="component" value="Unassembled WGS sequence"/>
</dbReference>
<dbReference type="InterPro" id="IPR019034">
    <property type="entry name" value="UPF0390"/>
</dbReference>
<reference evidence="2 3" key="1">
    <citation type="submission" date="2016-04" db="EMBL/GenBank/DDBJ databases">
        <title>Evolutionary innovation and constraint leading to complex multicellularity in the Ascomycota.</title>
        <authorList>
            <person name="Cisse O."/>
            <person name="Nguyen A."/>
            <person name="Hewitt D.A."/>
            <person name="Jedd G."/>
            <person name="Stajich J.E."/>
        </authorList>
    </citation>
    <scope>NUCLEOTIDE SEQUENCE [LARGE SCALE GENOMIC DNA]</scope>
    <source>
        <strain evidence="2 3">DAH-3</strain>
    </source>
</reference>
<keyword evidence="3" id="KW-1185">Reference proteome</keyword>
<protein>
    <submittedName>
        <fullName evidence="2">UPF0390 protein</fullName>
    </submittedName>
</protein>
<sequence>MPQGIFKLSKKPDKPSKKPSNGPKPGQKYIAPKKTTLVKQKRLHTKVTKEINRRNEIALAGKAGSTGKLTVLKEVADLAAPSNIPKKKK</sequence>
<proteinExistence type="predicted"/>
<evidence type="ECO:0000313" key="3">
    <source>
        <dbReference type="Proteomes" id="UP000186594"/>
    </source>
</evidence>
<evidence type="ECO:0000313" key="2">
    <source>
        <dbReference type="EMBL" id="OLL25657.1"/>
    </source>
</evidence>
<feature type="region of interest" description="Disordered" evidence="1">
    <location>
        <begin position="1"/>
        <end position="30"/>
    </location>
</feature>
<name>A0A1U7LSL9_NEOID</name>
<dbReference type="OrthoDB" id="5239630at2759"/>
<feature type="compositionally biased region" description="Low complexity" evidence="1">
    <location>
        <begin position="18"/>
        <end position="28"/>
    </location>
</feature>
<comment type="caution">
    <text evidence="2">The sequence shown here is derived from an EMBL/GenBank/DDBJ whole genome shotgun (WGS) entry which is preliminary data.</text>
</comment>
<dbReference type="EMBL" id="LXFE01000339">
    <property type="protein sequence ID" value="OLL25657.1"/>
    <property type="molecule type" value="Genomic_DNA"/>
</dbReference>
<gene>
    <name evidence="2" type="ORF">NEOLI_003647</name>
</gene>
<accession>A0A1U7LSL9</accession>
<organism evidence="2 3">
    <name type="scientific">Neolecta irregularis (strain DAH-3)</name>
    <dbReference type="NCBI Taxonomy" id="1198029"/>
    <lineage>
        <taxon>Eukaryota</taxon>
        <taxon>Fungi</taxon>
        <taxon>Dikarya</taxon>
        <taxon>Ascomycota</taxon>
        <taxon>Taphrinomycotina</taxon>
        <taxon>Neolectales</taxon>
        <taxon>Neolectaceae</taxon>
        <taxon>Neolecta</taxon>
    </lineage>
</organism>